<dbReference type="Proteomes" id="UP000317093">
    <property type="component" value="Chromosome"/>
</dbReference>
<dbReference type="InterPro" id="IPR036291">
    <property type="entry name" value="NAD(P)-bd_dom_sf"/>
</dbReference>
<organism evidence="2 3">
    <name type="scientific">Kolteria novifilia</name>
    <dbReference type="NCBI Taxonomy" id="2527975"/>
    <lineage>
        <taxon>Bacteria</taxon>
        <taxon>Pseudomonadati</taxon>
        <taxon>Planctomycetota</taxon>
        <taxon>Planctomycetia</taxon>
        <taxon>Kolteriales</taxon>
        <taxon>Kolteriaceae</taxon>
        <taxon>Kolteria</taxon>
    </lineage>
</organism>
<dbReference type="OrthoDB" id="248827at2"/>
<dbReference type="EC" id="1.1.1.100" evidence="2"/>
<dbReference type="PRINTS" id="PR00081">
    <property type="entry name" value="GDHRDH"/>
</dbReference>
<keyword evidence="3" id="KW-1185">Reference proteome</keyword>
<accession>A0A518AZT0</accession>
<evidence type="ECO:0000256" key="1">
    <source>
        <dbReference type="ARBA" id="ARBA00006484"/>
    </source>
</evidence>
<dbReference type="GO" id="GO:0004316">
    <property type="term" value="F:3-oxoacyl-[acyl-carrier-protein] reductase (NADPH) activity"/>
    <property type="evidence" value="ECO:0007669"/>
    <property type="project" value="UniProtKB-EC"/>
</dbReference>
<evidence type="ECO:0000313" key="2">
    <source>
        <dbReference type="EMBL" id="QDU60226.1"/>
    </source>
</evidence>
<dbReference type="Pfam" id="PF13561">
    <property type="entry name" value="adh_short_C2"/>
    <property type="match status" value="1"/>
</dbReference>
<reference evidence="2 3" key="1">
    <citation type="submission" date="2019-02" db="EMBL/GenBank/DDBJ databases">
        <title>Deep-cultivation of Planctomycetes and their phenomic and genomic characterization uncovers novel biology.</title>
        <authorList>
            <person name="Wiegand S."/>
            <person name="Jogler M."/>
            <person name="Boedeker C."/>
            <person name="Pinto D."/>
            <person name="Vollmers J."/>
            <person name="Rivas-Marin E."/>
            <person name="Kohn T."/>
            <person name="Peeters S.H."/>
            <person name="Heuer A."/>
            <person name="Rast P."/>
            <person name="Oberbeckmann S."/>
            <person name="Bunk B."/>
            <person name="Jeske O."/>
            <person name="Meyerdierks A."/>
            <person name="Storesund J.E."/>
            <person name="Kallscheuer N."/>
            <person name="Luecker S."/>
            <person name="Lage O.M."/>
            <person name="Pohl T."/>
            <person name="Merkel B.J."/>
            <person name="Hornburger P."/>
            <person name="Mueller R.-W."/>
            <person name="Bruemmer F."/>
            <person name="Labrenz M."/>
            <person name="Spormann A.M."/>
            <person name="Op den Camp H."/>
            <person name="Overmann J."/>
            <person name="Amann R."/>
            <person name="Jetten M.S.M."/>
            <person name="Mascher T."/>
            <person name="Medema M.H."/>
            <person name="Devos D.P."/>
            <person name="Kaster A.-K."/>
            <person name="Ovreas L."/>
            <person name="Rohde M."/>
            <person name="Galperin M.Y."/>
            <person name="Jogler C."/>
        </authorList>
    </citation>
    <scope>NUCLEOTIDE SEQUENCE [LARGE SCALE GENOMIC DNA]</scope>
    <source>
        <strain evidence="2 3">Pan216</strain>
    </source>
</reference>
<dbReference type="PANTHER" id="PTHR42760">
    <property type="entry name" value="SHORT-CHAIN DEHYDROGENASES/REDUCTASES FAMILY MEMBER"/>
    <property type="match status" value="1"/>
</dbReference>
<dbReference type="InterPro" id="IPR002347">
    <property type="entry name" value="SDR_fam"/>
</dbReference>
<dbReference type="GO" id="GO:0030497">
    <property type="term" value="P:fatty acid elongation"/>
    <property type="evidence" value="ECO:0007669"/>
    <property type="project" value="TreeGrafter"/>
</dbReference>
<keyword evidence="2" id="KW-0560">Oxidoreductase</keyword>
<protein>
    <submittedName>
        <fullName evidence="2">3-oxoacyl-[acyl-carrier-protein] reductase FabG</fullName>
        <ecNumber evidence="2">1.1.1.100</ecNumber>
    </submittedName>
</protein>
<dbReference type="Gene3D" id="3.40.50.720">
    <property type="entry name" value="NAD(P)-binding Rossmann-like Domain"/>
    <property type="match status" value="1"/>
</dbReference>
<evidence type="ECO:0000313" key="3">
    <source>
        <dbReference type="Proteomes" id="UP000317093"/>
    </source>
</evidence>
<comment type="similarity">
    <text evidence="1">Belongs to the short-chain dehydrogenases/reductases (SDR) family.</text>
</comment>
<dbReference type="AlphaFoldDB" id="A0A518AZT0"/>
<dbReference type="SUPFAM" id="SSF51735">
    <property type="entry name" value="NAD(P)-binding Rossmann-fold domains"/>
    <property type="match status" value="1"/>
</dbReference>
<dbReference type="CDD" id="cd05233">
    <property type="entry name" value="SDR_c"/>
    <property type="match status" value="1"/>
</dbReference>
<dbReference type="PANTHER" id="PTHR42760:SF40">
    <property type="entry name" value="3-OXOACYL-[ACYL-CARRIER-PROTEIN] REDUCTASE, CHLOROPLASTIC"/>
    <property type="match status" value="1"/>
</dbReference>
<name>A0A518AZT0_9BACT</name>
<proteinExistence type="inferred from homology"/>
<dbReference type="KEGG" id="knv:Pan216_10650"/>
<sequence>MPAEPTERWAMVTGASSGIGRATATRLGKLGWNVAIHHRQSATLAEEVAGLVEQFGRKAKVFQADLGDADAVHTLVERAWSDVGPLGAWVHCAGVDLLTTPEARWPAEKKLELALRVDLMGTFLACRDVGDRMRRQGNGVIVTIGWDQVATGMDGDSGQIFAAVKGGVTAFSRSLAKSLAPEVRVLCVAPGWIKTAWGDGASSAWQRRAAEEALLKRWGLPEDVANTIGFVLSDDASFLTGQTINVNGGVVTT</sequence>
<dbReference type="RefSeq" id="WP_145255738.1">
    <property type="nucleotide sequence ID" value="NZ_CP036279.1"/>
</dbReference>
<gene>
    <name evidence="2" type="primary">fabG_1</name>
    <name evidence="2" type="ORF">Pan216_10650</name>
</gene>
<dbReference type="EMBL" id="CP036279">
    <property type="protein sequence ID" value="QDU60226.1"/>
    <property type="molecule type" value="Genomic_DNA"/>
</dbReference>